<dbReference type="Gene3D" id="1.10.287.130">
    <property type="match status" value="1"/>
</dbReference>
<dbReference type="InterPro" id="IPR003661">
    <property type="entry name" value="HisK_dim/P_dom"/>
</dbReference>
<keyword evidence="6 10" id="KW-0418">Kinase</keyword>
<dbReference type="SMART" id="SM00065">
    <property type="entry name" value="GAF"/>
    <property type="match status" value="1"/>
</dbReference>
<evidence type="ECO:0000256" key="5">
    <source>
        <dbReference type="ARBA" id="ARBA00022741"/>
    </source>
</evidence>
<dbReference type="Pfam" id="PF00512">
    <property type="entry name" value="HisKA"/>
    <property type="match status" value="1"/>
</dbReference>
<dbReference type="PANTHER" id="PTHR42878:SF7">
    <property type="entry name" value="SENSOR HISTIDINE KINASE GLRK"/>
    <property type="match status" value="1"/>
</dbReference>
<sequence length="396" mass="43189">MRDPQLTDLGLVARIAAVPSILDILRSTTGMGFAAVARVTEDRWVACQVLDLIGFGLEPGGELPADSTICHEIRQHRAPVVIDDIAADQSWRGHPTPVRYGFRSYISHPICLPDGRFFGTLCAIDPSPRPLNTPAITGMFRLFAEMIGLHIAAQEKVLVSEAALAEERREAHLREQFTAVLGHDLRNPLASIDACLRTLDRPASEERRQEVLRIARRSVRRMAGLVSDMMDLARGQVGEAMALRRDQGDRLESGLRQVLDEVAASWPDRPVTAHLALAQPVACDVARMAQLCSNLLANAVTHGAVDEPIRLEAVTQEGRFRLQVCNGGPPIPPVARERLFQPYFRGALRPDQQGLGLGLYIAAEIARAHGGTLRVTSDAAATCFTFEMPCAAPGRA</sequence>
<evidence type="ECO:0000256" key="7">
    <source>
        <dbReference type="ARBA" id="ARBA00022840"/>
    </source>
</evidence>
<dbReference type="SUPFAM" id="SSF47384">
    <property type="entry name" value="Homodimeric domain of signal transducing histidine kinase"/>
    <property type="match status" value="1"/>
</dbReference>
<keyword evidence="11" id="KW-1185">Reference proteome</keyword>
<organism evidence="10 11">
    <name type="scientific">Falsiroseomonas selenitidurans</name>
    <dbReference type="NCBI Taxonomy" id="2716335"/>
    <lineage>
        <taxon>Bacteria</taxon>
        <taxon>Pseudomonadati</taxon>
        <taxon>Pseudomonadota</taxon>
        <taxon>Alphaproteobacteria</taxon>
        <taxon>Acetobacterales</taxon>
        <taxon>Roseomonadaceae</taxon>
        <taxon>Falsiroseomonas</taxon>
    </lineage>
</organism>
<dbReference type="PRINTS" id="PR00344">
    <property type="entry name" value="BCTRLSENSOR"/>
</dbReference>
<keyword evidence="4" id="KW-0808">Transferase</keyword>
<evidence type="ECO:0000256" key="2">
    <source>
        <dbReference type="ARBA" id="ARBA00012438"/>
    </source>
</evidence>
<dbReference type="InterPro" id="IPR003018">
    <property type="entry name" value="GAF"/>
</dbReference>
<dbReference type="InterPro" id="IPR036097">
    <property type="entry name" value="HisK_dim/P_sf"/>
</dbReference>
<dbReference type="EMBL" id="JAAVNE010000025">
    <property type="protein sequence ID" value="NKC32329.1"/>
    <property type="molecule type" value="Genomic_DNA"/>
</dbReference>
<evidence type="ECO:0000256" key="1">
    <source>
        <dbReference type="ARBA" id="ARBA00000085"/>
    </source>
</evidence>
<dbReference type="CDD" id="cd00082">
    <property type="entry name" value="HisKA"/>
    <property type="match status" value="1"/>
</dbReference>
<dbReference type="Pfam" id="PF02518">
    <property type="entry name" value="HATPase_c"/>
    <property type="match status" value="1"/>
</dbReference>
<name>A0ABX1E553_9PROT</name>
<evidence type="ECO:0000256" key="6">
    <source>
        <dbReference type="ARBA" id="ARBA00022777"/>
    </source>
</evidence>
<evidence type="ECO:0000259" key="9">
    <source>
        <dbReference type="PROSITE" id="PS50109"/>
    </source>
</evidence>
<comment type="catalytic activity">
    <reaction evidence="1">
        <text>ATP + protein L-histidine = ADP + protein N-phospho-L-histidine.</text>
        <dbReference type="EC" id="2.7.13.3"/>
    </reaction>
</comment>
<dbReference type="SUPFAM" id="SSF55781">
    <property type="entry name" value="GAF domain-like"/>
    <property type="match status" value="1"/>
</dbReference>
<dbReference type="Proteomes" id="UP000787635">
    <property type="component" value="Unassembled WGS sequence"/>
</dbReference>
<dbReference type="SMART" id="SM00387">
    <property type="entry name" value="HATPase_c"/>
    <property type="match status" value="1"/>
</dbReference>
<evidence type="ECO:0000313" key="11">
    <source>
        <dbReference type="Proteomes" id="UP000787635"/>
    </source>
</evidence>
<comment type="caution">
    <text evidence="10">The sequence shown here is derived from an EMBL/GenBank/DDBJ whole genome shotgun (WGS) entry which is preliminary data.</text>
</comment>
<evidence type="ECO:0000313" key="10">
    <source>
        <dbReference type="EMBL" id="NKC32329.1"/>
    </source>
</evidence>
<dbReference type="InterPro" id="IPR050351">
    <property type="entry name" value="BphY/WalK/GraS-like"/>
</dbReference>
<dbReference type="Gene3D" id="3.30.565.10">
    <property type="entry name" value="Histidine kinase-like ATPase, C-terminal domain"/>
    <property type="match status" value="1"/>
</dbReference>
<evidence type="ECO:0000256" key="3">
    <source>
        <dbReference type="ARBA" id="ARBA00022553"/>
    </source>
</evidence>
<keyword evidence="8" id="KW-0902">Two-component regulatory system</keyword>
<keyword evidence="5" id="KW-0547">Nucleotide-binding</keyword>
<proteinExistence type="predicted"/>
<protein>
    <recommendedName>
        <fullName evidence="2">histidine kinase</fullName>
        <ecNumber evidence="2">2.7.13.3</ecNumber>
    </recommendedName>
</protein>
<keyword evidence="3" id="KW-0597">Phosphoprotein</keyword>
<dbReference type="InterPro" id="IPR036890">
    <property type="entry name" value="HATPase_C_sf"/>
</dbReference>
<dbReference type="InterPro" id="IPR003594">
    <property type="entry name" value="HATPase_dom"/>
</dbReference>
<dbReference type="SMART" id="SM00388">
    <property type="entry name" value="HisKA"/>
    <property type="match status" value="1"/>
</dbReference>
<dbReference type="PROSITE" id="PS50109">
    <property type="entry name" value="HIS_KIN"/>
    <property type="match status" value="1"/>
</dbReference>
<gene>
    <name evidence="10" type="ORF">HEQ75_15810</name>
</gene>
<dbReference type="RefSeq" id="WP_168032310.1">
    <property type="nucleotide sequence ID" value="NZ_JAAVNE010000025.1"/>
</dbReference>
<dbReference type="Pfam" id="PF01590">
    <property type="entry name" value="GAF"/>
    <property type="match status" value="1"/>
</dbReference>
<feature type="domain" description="Histidine kinase" evidence="9">
    <location>
        <begin position="180"/>
        <end position="392"/>
    </location>
</feature>
<dbReference type="PANTHER" id="PTHR42878">
    <property type="entry name" value="TWO-COMPONENT HISTIDINE KINASE"/>
    <property type="match status" value="1"/>
</dbReference>
<dbReference type="EC" id="2.7.13.3" evidence="2"/>
<keyword evidence="7" id="KW-0067">ATP-binding</keyword>
<evidence type="ECO:0000256" key="4">
    <source>
        <dbReference type="ARBA" id="ARBA00022679"/>
    </source>
</evidence>
<accession>A0ABX1E553</accession>
<evidence type="ECO:0000256" key="8">
    <source>
        <dbReference type="ARBA" id="ARBA00023012"/>
    </source>
</evidence>
<dbReference type="CDD" id="cd00075">
    <property type="entry name" value="HATPase"/>
    <property type="match status" value="1"/>
</dbReference>
<reference evidence="10 11" key="1">
    <citation type="submission" date="2020-03" db="EMBL/GenBank/DDBJ databases">
        <title>Roseomonas selenitidurans sp. nov. isolated from urban soil.</title>
        <authorList>
            <person name="Liu H."/>
        </authorList>
    </citation>
    <scope>NUCLEOTIDE SEQUENCE [LARGE SCALE GENOMIC DNA]</scope>
    <source>
        <strain evidence="10 11">BU-1</strain>
    </source>
</reference>
<dbReference type="Gene3D" id="3.30.450.40">
    <property type="match status" value="1"/>
</dbReference>
<dbReference type="InterPro" id="IPR004358">
    <property type="entry name" value="Sig_transdc_His_kin-like_C"/>
</dbReference>
<dbReference type="SUPFAM" id="SSF55874">
    <property type="entry name" value="ATPase domain of HSP90 chaperone/DNA topoisomerase II/histidine kinase"/>
    <property type="match status" value="1"/>
</dbReference>
<dbReference type="InterPro" id="IPR005467">
    <property type="entry name" value="His_kinase_dom"/>
</dbReference>
<dbReference type="InterPro" id="IPR029016">
    <property type="entry name" value="GAF-like_dom_sf"/>
</dbReference>
<dbReference type="GO" id="GO:0016301">
    <property type="term" value="F:kinase activity"/>
    <property type="evidence" value="ECO:0007669"/>
    <property type="project" value="UniProtKB-KW"/>
</dbReference>